<dbReference type="EMBL" id="JAPMSZ010000005">
    <property type="protein sequence ID" value="KAJ5101236.1"/>
    <property type="molecule type" value="Genomic_DNA"/>
</dbReference>
<dbReference type="OrthoDB" id="408532at2759"/>
<proteinExistence type="predicted"/>
<dbReference type="RefSeq" id="XP_056512067.1">
    <property type="nucleotide sequence ID" value="XM_056654040.1"/>
</dbReference>
<reference evidence="2" key="2">
    <citation type="journal article" date="2023" name="IMA Fungus">
        <title>Comparative genomic study of the Penicillium genus elucidates a diverse pangenome and 15 lateral gene transfer events.</title>
        <authorList>
            <person name="Petersen C."/>
            <person name="Sorensen T."/>
            <person name="Nielsen M.R."/>
            <person name="Sondergaard T.E."/>
            <person name="Sorensen J.L."/>
            <person name="Fitzpatrick D.A."/>
            <person name="Frisvad J.C."/>
            <person name="Nielsen K.L."/>
        </authorList>
    </citation>
    <scope>NUCLEOTIDE SEQUENCE</scope>
    <source>
        <strain evidence="2">IBT 34128</strain>
    </source>
</reference>
<evidence type="ECO:0000256" key="1">
    <source>
        <dbReference type="SAM" id="SignalP"/>
    </source>
</evidence>
<feature type="signal peptide" evidence="1">
    <location>
        <begin position="1"/>
        <end position="20"/>
    </location>
</feature>
<keyword evidence="1" id="KW-0732">Signal</keyword>
<dbReference type="Proteomes" id="UP001141434">
    <property type="component" value="Unassembled WGS sequence"/>
</dbReference>
<name>A0A9W9KCY5_9EURO</name>
<sequence>MLTPPKLDAILVALVGACTAITSPSLLVASPGETAVLPGWKLRPATTSDDVHQLSQPGADVSSWYRMSARGTVMAGLIENGVYETELFYSNNRAPTADIDTI</sequence>
<dbReference type="Gene3D" id="2.60.120.260">
    <property type="entry name" value="Galactose-binding domain-like"/>
    <property type="match status" value="1"/>
</dbReference>
<comment type="caution">
    <text evidence="2">The sequence shown here is derived from an EMBL/GenBank/DDBJ whole genome shotgun (WGS) entry which is preliminary data.</text>
</comment>
<keyword evidence="3" id="KW-1185">Reference proteome</keyword>
<gene>
    <name evidence="2" type="ORF">NUU61_003458</name>
</gene>
<evidence type="ECO:0000313" key="3">
    <source>
        <dbReference type="Proteomes" id="UP001141434"/>
    </source>
</evidence>
<dbReference type="GeneID" id="81393208"/>
<feature type="chain" id="PRO_5040932674" evidence="1">
    <location>
        <begin position="21"/>
        <end position="102"/>
    </location>
</feature>
<accession>A0A9W9KCY5</accession>
<organism evidence="2 3">
    <name type="scientific">Penicillium alfredii</name>
    <dbReference type="NCBI Taxonomy" id="1506179"/>
    <lineage>
        <taxon>Eukaryota</taxon>
        <taxon>Fungi</taxon>
        <taxon>Dikarya</taxon>
        <taxon>Ascomycota</taxon>
        <taxon>Pezizomycotina</taxon>
        <taxon>Eurotiomycetes</taxon>
        <taxon>Eurotiomycetidae</taxon>
        <taxon>Eurotiales</taxon>
        <taxon>Aspergillaceae</taxon>
        <taxon>Penicillium</taxon>
    </lineage>
</organism>
<protein>
    <submittedName>
        <fullName evidence="2">Uncharacterized protein</fullName>
    </submittedName>
</protein>
<reference evidence="2" key="1">
    <citation type="submission" date="2022-11" db="EMBL/GenBank/DDBJ databases">
        <authorList>
            <person name="Petersen C."/>
        </authorList>
    </citation>
    <scope>NUCLEOTIDE SEQUENCE</scope>
    <source>
        <strain evidence="2">IBT 34128</strain>
    </source>
</reference>
<dbReference type="AlphaFoldDB" id="A0A9W9KCY5"/>
<evidence type="ECO:0000313" key="2">
    <source>
        <dbReference type="EMBL" id="KAJ5101236.1"/>
    </source>
</evidence>